<name>A0A426X9A9_ENSVE</name>
<dbReference type="AlphaFoldDB" id="A0A426X9A9"/>
<comment type="caution">
    <text evidence="1">The sequence shown here is derived from an EMBL/GenBank/DDBJ whole genome shotgun (WGS) entry which is preliminary data.</text>
</comment>
<evidence type="ECO:0000313" key="1">
    <source>
        <dbReference type="EMBL" id="RRT36063.1"/>
    </source>
</evidence>
<sequence>MVCTIPASVWTWLVRSRKASAVTMNGAGFDVGEGKPGSIIILQKRLGVGTAAMASSVGRGWSGFGWCSAPESSNGRSDDMSPPSSAKMLERIWCMPSRCVPLPCLLSKHCWFRPVCASLPAIFSVRSRPYDRWGFGLTCSRSVARLLAPSYLRPTSFLRWVDHVDRSVIRK</sequence>
<reference evidence="1 2" key="1">
    <citation type="journal article" date="2014" name="Agronomy (Basel)">
        <title>A Draft Genome Sequence for Ensete ventricosum, the Drought-Tolerant Tree Against Hunger.</title>
        <authorList>
            <person name="Harrison J."/>
            <person name="Moore K.A."/>
            <person name="Paszkiewicz K."/>
            <person name="Jones T."/>
            <person name="Grant M."/>
            <person name="Ambacheew D."/>
            <person name="Muzemil S."/>
            <person name="Studholme D.J."/>
        </authorList>
    </citation>
    <scope>NUCLEOTIDE SEQUENCE [LARGE SCALE GENOMIC DNA]</scope>
</reference>
<dbReference type="EMBL" id="AMZH03024130">
    <property type="protein sequence ID" value="RRT36063.1"/>
    <property type="molecule type" value="Genomic_DNA"/>
</dbReference>
<evidence type="ECO:0000313" key="2">
    <source>
        <dbReference type="Proteomes" id="UP000287651"/>
    </source>
</evidence>
<organism evidence="1 2">
    <name type="scientific">Ensete ventricosum</name>
    <name type="common">Abyssinian banana</name>
    <name type="synonym">Musa ensete</name>
    <dbReference type="NCBI Taxonomy" id="4639"/>
    <lineage>
        <taxon>Eukaryota</taxon>
        <taxon>Viridiplantae</taxon>
        <taxon>Streptophyta</taxon>
        <taxon>Embryophyta</taxon>
        <taxon>Tracheophyta</taxon>
        <taxon>Spermatophyta</taxon>
        <taxon>Magnoliopsida</taxon>
        <taxon>Liliopsida</taxon>
        <taxon>Zingiberales</taxon>
        <taxon>Musaceae</taxon>
        <taxon>Ensete</taxon>
    </lineage>
</organism>
<dbReference type="Proteomes" id="UP000287651">
    <property type="component" value="Unassembled WGS sequence"/>
</dbReference>
<accession>A0A426X9A9</accession>
<gene>
    <name evidence="1" type="ORF">B296_00045096</name>
</gene>
<proteinExistence type="predicted"/>
<protein>
    <submittedName>
        <fullName evidence="1">Uncharacterized protein</fullName>
    </submittedName>
</protein>